<keyword evidence="4" id="KW-0235">DNA replication</keyword>
<dbReference type="OrthoDB" id="336885at2759"/>
<comment type="subcellular location">
    <subcellularLocation>
        <location evidence="1">Nucleus</location>
    </subcellularLocation>
</comment>
<evidence type="ECO:0000256" key="1">
    <source>
        <dbReference type="ARBA" id="ARBA00004123"/>
    </source>
</evidence>
<dbReference type="OMA" id="PFLDIEH"/>
<evidence type="ECO:0000256" key="2">
    <source>
        <dbReference type="ARBA" id="ARBA00007299"/>
    </source>
</evidence>
<keyword evidence="5" id="KW-0539">Nucleus</keyword>
<dbReference type="InterPro" id="IPR054300">
    <property type="entry name" value="OB_DPOA2"/>
</dbReference>
<reference evidence="10" key="1">
    <citation type="journal article" date="2017" name="Nucleic Acids Res.">
        <title>Proteogenomics produces comprehensive and highly accurate protein-coding gene annotation in a complete genome assembly of Malassezia sympodialis.</title>
        <authorList>
            <person name="Zhu Y."/>
            <person name="Engstroem P.G."/>
            <person name="Tellgren-Roth C."/>
            <person name="Baudo C.D."/>
            <person name="Kennell J.C."/>
            <person name="Sun S."/>
            <person name="Billmyre R.B."/>
            <person name="Schroeder M.S."/>
            <person name="Andersson A."/>
            <person name="Holm T."/>
            <person name="Sigurgeirsson B."/>
            <person name="Wu G."/>
            <person name="Sankaranarayanan S.R."/>
            <person name="Siddharthan R."/>
            <person name="Sanyal K."/>
            <person name="Lundeberg J."/>
            <person name="Nystedt B."/>
            <person name="Boekhout T."/>
            <person name="Dawson T.L. Jr."/>
            <person name="Heitman J."/>
            <person name="Scheynius A."/>
            <person name="Lehtioe J."/>
        </authorList>
    </citation>
    <scope>NUCLEOTIDE SEQUENCE [LARGE SCALE GENOMIC DNA]</scope>
    <source>
        <strain evidence="10">ATCC 42132</strain>
    </source>
</reference>
<dbReference type="InterPro" id="IPR016722">
    <property type="entry name" value="DNA_pol_alpha_bsu"/>
</dbReference>
<feature type="region of interest" description="Disordered" evidence="6">
    <location>
        <begin position="1"/>
        <end position="21"/>
    </location>
</feature>
<dbReference type="AlphaFoldDB" id="A0A1M8A673"/>
<organism evidence="9 10">
    <name type="scientific">Malassezia sympodialis (strain ATCC 42132)</name>
    <name type="common">Atopic eczema-associated yeast</name>
    <dbReference type="NCBI Taxonomy" id="1230383"/>
    <lineage>
        <taxon>Eukaryota</taxon>
        <taxon>Fungi</taxon>
        <taxon>Dikarya</taxon>
        <taxon>Basidiomycota</taxon>
        <taxon>Ustilaginomycotina</taxon>
        <taxon>Malasseziomycetes</taxon>
        <taxon>Malasseziales</taxon>
        <taxon>Malasseziaceae</taxon>
        <taxon>Malassezia</taxon>
    </lineage>
</organism>
<dbReference type="EMBL" id="LT671823">
    <property type="protein sequence ID" value="SHO77724.1"/>
    <property type="molecule type" value="Genomic_DNA"/>
</dbReference>
<comment type="similarity">
    <text evidence="2">Belongs to the DNA polymerase alpha subunit B family.</text>
</comment>
<feature type="domain" description="DNA polymerase alpha subunit B OB" evidence="8">
    <location>
        <begin position="91"/>
        <end position="173"/>
    </location>
</feature>
<dbReference type="GO" id="GO:0005658">
    <property type="term" value="C:alpha DNA polymerase:primase complex"/>
    <property type="evidence" value="ECO:0007669"/>
    <property type="project" value="TreeGrafter"/>
</dbReference>
<protein>
    <recommendedName>
        <fullName evidence="3">DNA polymerase alpha subunit B</fullName>
    </recommendedName>
</protein>
<evidence type="ECO:0000259" key="8">
    <source>
        <dbReference type="Pfam" id="PF22062"/>
    </source>
</evidence>
<dbReference type="PIRSF" id="PIRSF018300">
    <property type="entry name" value="DNA_pol_alph_2"/>
    <property type="match status" value="1"/>
</dbReference>
<accession>A0A1M8A673</accession>
<dbReference type="GO" id="GO:0003677">
    <property type="term" value="F:DNA binding"/>
    <property type="evidence" value="ECO:0007669"/>
    <property type="project" value="InterPro"/>
</dbReference>
<evidence type="ECO:0000256" key="5">
    <source>
        <dbReference type="ARBA" id="ARBA00023242"/>
    </source>
</evidence>
<dbReference type="PANTHER" id="PTHR23061:SF12">
    <property type="entry name" value="DNA POLYMERASE ALPHA SUBUNIT B"/>
    <property type="match status" value="1"/>
</dbReference>
<name>A0A1M8A673_MALS4</name>
<evidence type="ECO:0000256" key="4">
    <source>
        <dbReference type="ARBA" id="ARBA00022705"/>
    </source>
</evidence>
<evidence type="ECO:0000256" key="3">
    <source>
        <dbReference type="ARBA" id="ARBA00018596"/>
    </source>
</evidence>
<evidence type="ECO:0000313" key="9">
    <source>
        <dbReference type="EMBL" id="SHO77724.1"/>
    </source>
</evidence>
<dbReference type="Gene3D" id="3.60.21.60">
    <property type="match status" value="2"/>
</dbReference>
<keyword evidence="10" id="KW-1185">Reference proteome</keyword>
<evidence type="ECO:0000259" key="7">
    <source>
        <dbReference type="Pfam" id="PF04042"/>
    </source>
</evidence>
<proteinExistence type="inferred from homology"/>
<dbReference type="GO" id="GO:0006270">
    <property type="term" value="P:DNA replication initiation"/>
    <property type="evidence" value="ECO:0007669"/>
    <property type="project" value="TreeGrafter"/>
</dbReference>
<dbReference type="Pfam" id="PF22062">
    <property type="entry name" value="OB_DPOA2"/>
    <property type="match status" value="1"/>
</dbReference>
<dbReference type="Proteomes" id="UP000186303">
    <property type="component" value="Chromosome 3"/>
</dbReference>
<dbReference type="Pfam" id="PF04042">
    <property type="entry name" value="DNA_pol_E_B"/>
    <property type="match status" value="1"/>
</dbReference>
<sequence length="542" mass="59528">MADLTSLLGGPVGSSSAKGPNHEVHVKDYEWAGRLRVAESFNEHMPSTWDDAFLAAMPTKTAPRVSLAVSTDLKLWNYRYMFEKKGERSLVLDTRLNTMAEVLHQAFGLATEWEDPTIPSQESIYTIGRICLRVNPVKGEADSAPATKLTPTDLMLETSRMVGNGQRVALSLDPKCRVRYAWTDESASMASVVGLFPGMIVGLKGRNGSGARFIAEELLMPPALPHPATSRTELQSHQFHPSKLDGSALRIVAASGPFTSPDDLAFTPWHAFVSHMERLQPDVLLVMGPFVSASHPLVAAGDLDMLPTELFQQHIATRLTRLMERSPSTMVILVPSTEDIFHPHCAFPQPFLDKADPVLGLPKRVRCLPNPSVFYVNELAIGVATVDVLGDLRREELVQRVQPMNPSGTPGPKVTDPMMRLSRHVLGQRSFYPIFPPSPASNVPLDLSHSHLCDLDQVTPDLLLLPSSKVKPFVRVVDSTVVVNPGTLAQPTSETQPTAFVCVQVDPLPRSSVFRSSEEAEELITHELYNRARIDLVHTSTA</sequence>
<dbReference type="InterPro" id="IPR007185">
    <property type="entry name" value="DNA_pol_a/d/e_bsu"/>
</dbReference>
<evidence type="ECO:0000313" key="10">
    <source>
        <dbReference type="Proteomes" id="UP000186303"/>
    </source>
</evidence>
<dbReference type="PANTHER" id="PTHR23061">
    <property type="entry name" value="DNA POLYMERASE 2 ALPHA 70 KDA SUBUNIT"/>
    <property type="match status" value="1"/>
</dbReference>
<evidence type="ECO:0000256" key="6">
    <source>
        <dbReference type="SAM" id="MobiDB-lite"/>
    </source>
</evidence>
<feature type="domain" description="DNA polymerase alpha/delta/epsilon subunit B" evidence="7">
    <location>
        <begin position="251"/>
        <end position="474"/>
    </location>
</feature>
<dbReference type="STRING" id="1230383.A0A1M8A673"/>
<dbReference type="VEuPathDB" id="FungiDB:MSYG_2066"/>
<gene>
    <name evidence="9" type="ORF">MSYG_2066</name>
</gene>